<keyword evidence="1" id="KW-0378">Hydrolase</keyword>
<dbReference type="InterPro" id="IPR041492">
    <property type="entry name" value="HAD_2"/>
</dbReference>
<dbReference type="InterPro" id="IPR036412">
    <property type="entry name" value="HAD-like_sf"/>
</dbReference>
<dbReference type="GO" id="GO:0016787">
    <property type="term" value="F:hydrolase activity"/>
    <property type="evidence" value="ECO:0007669"/>
    <property type="project" value="UniProtKB-KW"/>
</dbReference>
<dbReference type="Gene3D" id="1.10.150.240">
    <property type="entry name" value="Putative phosphatase, domain 2"/>
    <property type="match status" value="1"/>
</dbReference>
<dbReference type="InterPro" id="IPR006439">
    <property type="entry name" value="HAD-SF_hydro_IA"/>
</dbReference>
<keyword evidence="2" id="KW-1185">Reference proteome</keyword>
<dbReference type="EMBL" id="VUMN01000003">
    <property type="protein sequence ID" value="MSS57748.1"/>
    <property type="molecule type" value="Genomic_DNA"/>
</dbReference>
<dbReference type="PANTHER" id="PTHR43434">
    <property type="entry name" value="PHOSPHOGLYCOLATE PHOSPHATASE"/>
    <property type="match status" value="1"/>
</dbReference>
<evidence type="ECO:0000313" key="1">
    <source>
        <dbReference type="EMBL" id="MSS57748.1"/>
    </source>
</evidence>
<organism evidence="1 2">
    <name type="scientific">Stecheria intestinalis</name>
    <dbReference type="NCBI Taxonomy" id="2606630"/>
    <lineage>
        <taxon>Bacteria</taxon>
        <taxon>Bacillati</taxon>
        <taxon>Bacillota</taxon>
        <taxon>Erysipelotrichia</taxon>
        <taxon>Erysipelotrichales</taxon>
        <taxon>Erysipelotrichaceae</taxon>
        <taxon>Stecheria</taxon>
    </lineage>
</organism>
<evidence type="ECO:0000313" key="2">
    <source>
        <dbReference type="Proteomes" id="UP000461880"/>
    </source>
</evidence>
<dbReference type="SFLD" id="SFLDG01129">
    <property type="entry name" value="C1.5:_HAD__Beta-PGM__Phosphata"/>
    <property type="match status" value="1"/>
</dbReference>
<dbReference type="SFLD" id="SFLDG01135">
    <property type="entry name" value="C1.5.6:_HAD__Beta-PGM__Phospha"/>
    <property type="match status" value="1"/>
</dbReference>
<dbReference type="SUPFAM" id="SSF56784">
    <property type="entry name" value="HAD-like"/>
    <property type="match status" value="1"/>
</dbReference>
<accession>A0A7X2NQV1</accession>
<dbReference type="GO" id="GO:0004713">
    <property type="term" value="F:protein tyrosine kinase activity"/>
    <property type="evidence" value="ECO:0007669"/>
    <property type="project" value="TreeGrafter"/>
</dbReference>
<dbReference type="Proteomes" id="UP000461880">
    <property type="component" value="Unassembled WGS sequence"/>
</dbReference>
<dbReference type="InterPro" id="IPR023214">
    <property type="entry name" value="HAD_sf"/>
</dbReference>
<dbReference type="GO" id="GO:0005829">
    <property type="term" value="C:cytosol"/>
    <property type="evidence" value="ECO:0007669"/>
    <property type="project" value="TreeGrafter"/>
</dbReference>
<protein>
    <submittedName>
        <fullName evidence="1">HAD-IA family hydrolase</fullName>
    </submittedName>
</protein>
<proteinExistence type="predicted"/>
<dbReference type="PANTHER" id="PTHR43434:SF20">
    <property type="entry name" value="5'-NUCLEOTIDASE"/>
    <property type="match status" value="1"/>
</dbReference>
<name>A0A7X2NQV1_9FIRM</name>
<dbReference type="NCBIfam" id="TIGR01549">
    <property type="entry name" value="HAD-SF-IA-v1"/>
    <property type="match status" value="1"/>
</dbReference>
<dbReference type="Gene3D" id="3.40.50.1000">
    <property type="entry name" value="HAD superfamily/HAD-like"/>
    <property type="match status" value="1"/>
</dbReference>
<comment type="caution">
    <text evidence="1">The sequence shown here is derived from an EMBL/GenBank/DDBJ whole genome shotgun (WGS) entry which is preliminary data.</text>
</comment>
<sequence length="253" mass="28456">MFLLYRESSEIVQFCLHVQAGCIIVSASEERGLVMKDAVLFDLDGTLTDSGEGIMKSVKYAFEQMKVPAPDEEHLRLFVGPPLAVTFPQFGIPADQIDEAIRQYRIDYNEHGSKFLNQVYPGIPELLSELQNEGYQLYVATSKPEVLAKEIMDRFDLSRYFIRIAGASLDHSRESKTDVLRYLLQQTGSSGREVMVGDTLSDIRGAHAIDIPCIAVSWGYGAEETLGEAERIARTMEELKNLLETRAWARVSR</sequence>
<reference evidence="1 2" key="1">
    <citation type="submission" date="2019-08" db="EMBL/GenBank/DDBJ databases">
        <title>In-depth cultivation of the pig gut microbiome towards novel bacterial diversity and tailored functional studies.</title>
        <authorList>
            <person name="Wylensek D."/>
            <person name="Hitch T.C.A."/>
            <person name="Clavel T."/>
        </authorList>
    </citation>
    <scope>NUCLEOTIDE SEQUENCE [LARGE SCALE GENOMIC DNA]</scope>
    <source>
        <strain evidence="1 2">Oil+RF-744-GAM-WT-6</strain>
    </source>
</reference>
<dbReference type="InterPro" id="IPR023198">
    <property type="entry name" value="PGP-like_dom2"/>
</dbReference>
<dbReference type="AlphaFoldDB" id="A0A7X2NQV1"/>
<dbReference type="Pfam" id="PF13419">
    <property type="entry name" value="HAD_2"/>
    <property type="match status" value="1"/>
</dbReference>
<gene>
    <name evidence="1" type="ORF">FYJ51_02360</name>
</gene>
<dbReference type="InterPro" id="IPR050155">
    <property type="entry name" value="HAD-like_hydrolase_sf"/>
</dbReference>
<dbReference type="SFLD" id="SFLDS00003">
    <property type="entry name" value="Haloacid_Dehalogenase"/>
    <property type="match status" value="1"/>
</dbReference>